<dbReference type="Proteomes" id="UP000799771">
    <property type="component" value="Unassembled WGS sequence"/>
</dbReference>
<feature type="region of interest" description="Disordered" evidence="1">
    <location>
        <begin position="1"/>
        <end position="31"/>
    </location>
</feature>
<keyword evidence="4" id="KW-1185">Reference proteome</keyword>
<feature type="region of interest" description="Disordered" evidence="1">
    <location>
        <begin position="63"/>
        <end position="93"/>
    </location>
</feature>
<evidence type="ECO:0000256" key="1">
    <source>
        <dbReference type="SAM" id="MobiDB-lite"/>
    </source>
</evidence>
<organism evidence="3 4">
    <name type="scientific">Dothidotthia symphoricarpi CBS 119687</name>
    <dbReference type="NCBI Taxonomy" id="1392245"/>
    <lineage>
        <taxon>Eukaryota</taxon>
        <taxon>Fungi</taxon>
        <taxon>Dikarya</taxon>
        <taxon>Ascomycota</taxon>
        <taxon>Pezizomycotina</taxon>
        <taxon>Dothideomycetes</taxon>
        <taxon>Pleosporomycetidae</taxon>
        <taxon>Pleosporales</taxon>
        <taxon>Dothidotthiaceae</taxon>
        <taxon>Dothidotthia</taxon>
    </lineage>
</organism>
<evidence type="ECO:0000313" key="4">
    <source>
        <dbReference type="Proteomes" id="UP000799771"/>
    </source>
</evidence>
<dbReference type="RefSeq" id="XP_033521292.1">
    <property type="nucleotide sequence ID" value="XM_033671687.1"/>
</dbReference>
<keyword evidence="2" id="KW-0812">Transmembrane</keyword>
<dbReference type="OrthoDB" id="3801569at2759"/>
<keyword evidence="2" id="KW-1133">Transmembrane helix</keyword>
<proteinExistence type="predicted"/>
<protein>
    <submittedName>
        <fullName evidence="3">Uncharacterized protein</fullName>
    </submittedName>
</protein>
<feature type="transmembrane region" description="Helical" evidence="2">
    <location>
        <begin position="101"/>
        <end position="125"/>
    </location>
</feature>
<dbReference type="GeneID" id="54412119"/>
<accession>A0A6A6A516</accession>
<feature type="transmembrane region" description="Helical" evidence="2">
    <location>
        <begin position="370"/>
        <end position="391"/>
    </location>
</feature>
<feature type="transmembrane region" description="Helical" evidence="2">
    <location>
        <begin position="424"/>
        <end position="443"/>
    </location>
</feature>
<gene>
    <name evidence="3" type="ORF">P153DRAFT_398985</name>
</gene>
<evidence type="ECO:0000313" key="3">
    <source>
        <dbReference type="EMBL" id="KAF2126900.1"/>
    </source>
</evidence>
<reference evidence="3" key="1">
    <citation type="journal article" date="2020" name="Stud. Mycol.">
        <title>101 Dothideomycetes genomes: a test case for predicting lifestyles and emergence of pathogens.</title>
        <authorList>
            <person name="Haridas S."/>
            <person name="Albert R."/>
            <person name="Binder M."/>
            <person name="Bloem J."/>
            <person name="Labutti K."/>
            <person name="Salamov A."/>
            <person name="Andreopoulos B."/>
            <person name="Baker S."/>
            <person name="Barry K."/>
            <person name="Bills G."/>
            <person name="Bluhm B."/>
            <person name="Cannon C."/>
            <person name="Castanera R."/>
            <person name="Culley D."/>
            <person name="Daum C."/>
            <person name="Ezra D."/>
            <person name="Gonzalez J."/>
            <person name="Henrissat B."/>
            <person name="Kuo A."/>
            <person name="Liang C."/>
            <person name="Lipzen A."/>
            <person name="Lutzoni F."/>
            <person name="Magnuson J."/>
            <person name="Mondo S."/>
            <person name="Nolan M."/>
            <person name="Ohm R."/>
            <person name="Pangilinan J."/>
            <person name="Park H.-J."/>
            <person name="Ramirez L."/>
            <person name="Alfaro M."/>
            <person name="Sun H."/>
            <person name="Tritt A."/>
            <person name="Yoshinaga Y."/>
            <person name="Zwiers L.-H."/>
            <person name="Turgeon B."/>
            <person name="Goodwin S."/>
            <person name="Spatafora J."/>
            <person name="Crous P."/>
            <person name="Grigoriev I."/>
        </authorList>
    </citation>
    <scope>NUCLEOTIDE SEQUENCE</scope>
    <source>
        <strain evidence="3">CBS 119687</strain>
    </source>
</reference>
<dbReference type="EMBL" id="ML977512">
    <property type="protein sequence ID" value="KAF2126900.1"/>
    <property type="molecule type" value="Genomic_DNA"/>
</dbReference>
<feature type="transmembrane region" description="Helical" evidence="2">
    <location>
        <begin position="450"/>
        <end position="473"/>
    </location>
</feature>
<feature type="region of interest" description="Disordered" evidence="1">
    <location>
        <begin position="557"/>
        <end position="580"/>
    </location>
</feature>
<name>A0A6A6A516_9PLEO</name>
<sequence>MAEGIGKSSEPLENTVFFGTSGHVDSRGEVEDKQNVLSNSLSLDGVTSGSCATSIVDRPLQADRTSSSYREVNGKDASTSPKTKNNEQSRTSRAQQIAPRALLLFVCLAYLAISFMTIDVGLGAISKHLVVRLDNAKLQLNAAMDDRFREKVLYQRLDAIMSTPLSRGFMEIYEECLVRGLQTANAQMPVPGWTDYADIRDQTIKWTTENCGRLLYSPHVMRPAVQHAIPMYWANLRYRSRLVAEKTLEFIRQRTDVALNWWYRKGYMDAAPIKKEGHLNVQDPPQPRTRVPFGFDLQCNPPTPCRLMYPSSQCQERVKKGGETLPPGSIGECSDKKKISEKDTARAHRRVANLTLLCTKIGKLIAMNALVLRFFLSMECSWALMYLLAAISTLNKTSLYTFKSGLAQFNVRKTFYQASEEAKYTIGTIIIQLCAWLAYAVVARFSCDEYHIACLAGMALVFAGLSQLTNFFFPIEQVEHIFQIVHVVKELYLVIRGRDPNEKPEDTVKSADAEGKITAVNAPRQPASPSTTIEEDIQAIRHQGGLSLASVSEFAIETDTESDTESGYTGGEDTDHEDTDSEGFVDVAGGVTPTVFGAASGWSVVDG</sequence>
<keyword evidence="2" id="KW-0472">Membrane</keyword>
<dbReference type="AlphaFoldDB" id="A0A6A6A516"/>
<evidence type="ECO:0000256" key="2">
    <source>
        <dbReference type="SAM" id="Phobius"/>
    </source>
</evidence>